<sequence length="40" mass="4061">MKKTLLASAIAVATFSGSALAQETMSASELAAKMDSMPTV</sequence>
<proteinExistence type="predicted"/>
<gene>
    <name evidence="2" type="ORF">KYE_04681</name>
</gene>
<dbReference type="EMBL" id="AGTR01000015">
    <property type="protein sequence ID" value="EHJ05797.1"/>
    <property type="molecule type" value="Genomic_DNA"/>
</dbReference>
<protein>
    <submittedName>
        <fullName evidence="2">Outer membrane protein (Porin)</fullName>
    </submittedName>
</protein>
<feature type="signal peptide" evidence="1">
    <location>
        <begin position="1"/>
        <end position="21"/>
    </location>
</feature>
<evidence type="ECO:0000313" key="3">
    <source>
        <dbReference type="Proteomes" id="UP000003208"/>
    </source>
</evidence>
<keyword evidence="1" id="KW-0732">Signal</keyword>
<dbReference type="Proteomes" id="UP000003208">
    <property type="component" value="Unassembled WGS sequence"/>
</dbReference>
<accession>G6YQ21</accession>
<name>G6YQ21_9GAMM</name>
<evidence type="ECO:0000256" key="1">
    <source>
        <dbReference type="SAM" id="SignalP"/>
    </source>
</evidence>
<keyword evidence="3" id="KW-1185">Reference proteome</keyword>
<dbReference type="AlphaFoldDB" id="G6YQ21"/>
<dbReference type="PATRIC" id="fig|1094979.3.peg.897"/>
<organism evidence="2 3">
    <name type="scientific">Marinobacter manganoxydans MnI7-9</name>
    <dbReference type="NCBI Taxonomy" id="1094979"/>
    <lineage>
        <taxon>Bacteria</taxon>
        <taxon>Pseudomonadati</taxon>
        <taxon>Pseudomonadota</taxon>
        <taxon>Gammaproteobacteria</taxon>
        <taxon>Pseudomonadales</taxon>
        <taxon>Marinobacteraceae</taxon>
        <taxon>Marinobacter</taxon>
    </lineage>
</organism>
<dbReference type="RefSeq" id="WP_008170889.1">
    <property type="nucleotide sequence ID" value="NZ_AGTR01000015.1"/>
</dbReference>
<feature type="chain" id="PRO_5003490768" evidence="1">
    <location>
        <begin position="22"/>
        <end position="40"/>
    </location>
</feature>
<reference evidence="2 3" key="1">
    <citation type="journal article" date="2012" name="J. Bacteriol.">
        <title>Genome sequence of deep-sea manganese-oxidizing bacterium Marinobacter manganoxydans MnI7-9.</title>
        <authorList>
            <person name="Wang H."/>
            <person name="Li H."/>
            <person name="Shao Z."/>
            <person name="Liao S."/>
            <person name="Johnstone L."/>
            <person name="Rensing C."/>
            <person name="Wang G."/>
        </authorList>
    </citation>
    <scope>NUCLEOTIDE SEQUENCE [LARGE SCALE GENOMIC DNA]</scope>
    <source>
        <strain evidence="2 3">MnI7-9</strain>
    </source>
</reference>
<evidence type="ECO:0000313" key="2">
    <source>
        <dbReference type="EMBL" id="EHJ05797.1"/>
    </source>
</evidence>